<dbReference type="RefSeq" id="WP_104848905.1">
    <property type="nucleotide sequence ID" value="NZ_PKOZ01000003.1"/>
</dbReference>
<dbReference type="PANTHER" id="PTHR43408:SF2">
    <property type="entry name" value="FMN REDUCTASE (NADPH)"/>
    <property type="match status" value="1"/>
</dbReference>
<sequence>MKAVGLSGAIIGAKTAKSVEEVLTAINHYDESVVTELVDLRNYDVEFVRGVPFSEYNQDTQDVVNKLNEADVIVIGTPIYQASIPGVLKNVFDHLAPNCFKGKVAGIVTNGGSEKHFLMTEYQLKPILSYFKAILPLNNVFLHTSCFGPNNEITNEEEKERIENLAKELIELKKLY</sequence>
<reference evidence="5 6" key="1">
    <citation type="submission" date="2017-12" db="EMBL/GenBank/DDBJ databases">
        <title>Taxonomic description and draft genome of Pradoshia cofamensis Gen. nov., sp. nov., a thermotolerant bacillale isolated from anterior gut of earthworm Eisenia fetida.</title>
        <authorList>
            <person name="Saha T."/>
            <person name="Chakraborty R."/>
        </authorList>
    </citation>
    <scope>NUCLEOTIDE SEQUENCE [LARGE SCALE GENOMIC DNA]</scope>
    <source>
        <strain evidence="5 6">EAG3</strain>
    </source>
</reference>
<organism evidence="5 6">
    <name type="scientific">Pradoshia eiseniae</name>
    <dbReference type="NCBI Taxonomy" id="2064768"/>
    <lineage>
        <taxon>Bacteria</taxon>
        <taxon>Bacillati</taxon>
        <taxon>Bacillota</taxon>
        <taxon>Bacilli</taxon>
        <taxon>Bacillales</taxon>
        <taxon>Bacillaceae</taxon>
        <taxon>Pradoshia</taxon>
    </lineage>
</organism>
<dbReference type="SUPFAM" id="SSF52218">
    <property type="entry name" value="Flavoproteins"/>
    <property type="match status" value="1"/>
</dbReference>
<proteinExistence type="predicted"/>
<keyword evidence="6" id="KW-1185">Reference proteome</keyword>
<accession>A0A2S7N0Z7</accession>
<evidence type="ECO:0000313" key="6">
    <source>
        <dbReference type="Proteomes" id="UP000239663"/>
    </source>
</evidence>
<feature type="domain" description="NADPH-dependent FMN reductase-like" evidence="4">
    <location>
        <begin position="1"/>
        <end position="141"/>
    </location>
</feature>
<dbReference type="Proteomes" id="UP000239663">
    <property type="component" value="Unassembled WGS sequence"/>
</dbReference>
<name>A0A2S7N0Z7_9BACI</name>
<evidence type="ECO:0000313" key="5">
    <source>
        <dbReference type="EMBL" id="PQD95761.1"/>
    </source>
</evidence>
<evidence type="ECO:0000256" key="1">
    <source>
        <dbReference type="ARBA" id="ARBA00022630"/>
    </source>
</evidence>
<dbReference type="PANTHER" id="PTHR43408">
    <property type="entry name" value="FMN REDUCTASE (NADPH)"/>
    <property type="match status" value="1"/>
</dbReference>
<keyword evidence="2" id="KW-0288">FMN</keyword>
<evidence type="ECO:0000259" key="4">
    <source>
        <dbReference type="Pfam" id="PF03358"/>
    </source>
</evidence>
<dbReference type="Pfam" id="PF03358">
    <property type="entry name" value="FMN_red"/>
    <property type="match status" value="1"/>
</dbReference>
<dbReference type="OrthoDB" id="1643408at2"/>
<dbReference type="Gene3D" id="3.40.50.360">
    <property type="match status" value="1"/>
</dbReference>
<dbReference type="InterPro" id="IPR005025">
    <property type="entry name" value="FMN_Rdtase-like_dom"/>
</dbReference>
<keyword evidence="3" id="KW-0560">Oxidoreductase</keyword>
<dbReference type="AlphaFoldDB" id="A0A2S7N0Z7"/>
<dbReference type="InterPro" id="IPR051814">
    <property type="entry name" value="NAD(P)H-dep_FMN_reductase"/>
</dbReference>
<dbReference type="GO" id="GO:0016491">
    <property type="term" value="F:oxidoreductase activity"/>
    <property type="evidence" value="ECO:0007669"/>
    <property type="project" value="UniProtKB-KW"/>
</dbReference>
<keyword evidence="1" id="KW-0285">Flavoprotein</keyword>
<evidence type="ECO:0000256" key="2">
    <source>
        <dbReference type="ARBA" id="ARBA00022643"/>
    </source>
</evidence>
<dbReference type="InterPro" id="IPR029039">
    <property type="entry name" value="Flavoprotein-like_sf"/>
</dbReference>
<dbReference type="EMBL" id="PKOZ01000003">
    <property type="protein sequence ID" value="PQD95761.1"/>
    <property type="molecule type" value="Genomic_DNA"/>
</dbReference>
<comment type="caution">
    <text evidence="5">The sequence shown here is derived from an EMBL/GenBank/DDBJ whole genome shotgun (WGS) entry which is preliminary data.</text>
</comment>
<evidence type="ECO:0000256" key="3">
    <source>
        <dbReference type="ARBA" id="ARBA00023002"/>
    </source>
</evidence>
<gene>
    <name evidence="5" type="ORF">CYL18_07675</name>
</gene>
<protein>
    <submittedName>
        <fullName evidence="5">NADH-dependent FMN reductase</fullName>
    </submittedName>
</protein>